<dbReference type="Pfam" id="PF00665">
    <property type="entry name" value="rve"/>
    <property type="match status" value="1"/>
</dbReference>
<dbReference type="SUPFAM" id="SSF53098">
    <property type="entry name" value="Ribonuclease H-like"/>
    <property type="match status" value="1"/>
</dbReference>
<protein>
    <submittedName>
        <fullName evidence="2">Putative transposase</fullName>
    </submittedName>
</protein>
<dbReference type="InterPro" id="IPR001584">
    <property type="entry name" value="Integrase_cat-core"/>
</dbReference>
<feature type="domain" description="Integrase catalytic" evidence="1">
    <location>
        <begin position="1"/>
        <end position="46"/>
    </location>
</feature>
<dbReference type="GO" id="GO:0003676">
    <property type="term" value="F:nucleic acid binding"/>
    <property type="evidence" value="ECO:0007669"/>
    <property type="project" value="InterPro"/>
</dbReference>
<dbReference type="InterPro" id="IPR036397">
    <property type="entry name" value="RNaseH_sf"/>
</dbReference>
<feature type="non-terminal residue" evidence="2">
    <location>
        <position position="46"/>
    </location>
</feature>
<dbReference type="InterPro" id="IPR012337">
    <property type="entry name" value="RNaseH-like_sf"/>
</dbReference>
<gene>
    <name evidence="2" type="ORF">HKBW3S42_01885</name>
</gene>
<sequence length="46" mass="5432">MDWHSRKVLSWRLRNTLDADFCVEVLKEALGKYGRPDILNTDQGRQ</sequence>
<evidence type="ECO:0000259" key="1">
    <source>
        <dbReference type="Pfam" id="PF00665"/>
    </source>
</evidence>
<dbReference type="EMBL" id="BLSA01000551">
    <property type="protein sequence ID" value="GFP33548.1"/>
    <property type="molecule type" value="Genomic_DNA"/>
</dbReference>
<reference evidence="2 3" key="1">
    <citation type="journal article" date="2020" name="Front. Microbiol.">
        <title>Single-cell genomics of novel Actinobacteria with the Wood-Ljungdahl pathway discovered in a serpentinizing system.</title>
        <authorList>
            <person name="Merino N."/>
            <person name="Kawai M."/>
            <person name="Boyd E.S."/>
            <person name="Colman D.R."/>
            <person name="McGlynn S.E."/>
            <person name="Nealson K.H."/>
            <person name="Kurokawa K."/>
            <person name="Hongoh Y."/>
        </authorList>
    </citation>
    <scope>NUCLEOTIDE SEQUENCE [LARGE SCALE GENOMIC DNA]</scope>
    <source>
        <strain evidence="2 3">S42</strain>
    </source>
</reference>
<dbReference type="Gene3D" id="3.30.420.10">
    <property type="entry name" value="Ribonuclease H-like superfamily/Ribonuclease H"/>
    <property type="match status" value="1"/>
</dbReference>
<evidence type="ECO:0000313" key="2">
    <source>
        <dbReference type="EMBL" id="GFP33548.1"/>
    </source>
</evidence>
<comment type="caution">
    <text evidence="2">The sequence shown here is derived from an EMBL/GenBank/DDBJ whole genome shotgun (WGS) entry which is preliminary data.</text>
</comment>
<dbReference type="Proteomes" id="UP000568877">
    <property type="component" value="Unassembled WGS sequence"/>
</dbReference>
<name>A0A6V8PMP9_9ACTN</name>
<evidence type="ECO:0000313" key="3">
    <source>
        <dbReference type="Proteomes" id="UP000568877"/>
    </source>
</evidence>
<accession>A0A6V8PMP9</accession>
<organism evidence="2 3">
    <name type="scientific">Candidatus Hakubella thermalkaliphila</name>
    <dbReference type="NCBI Taxonomy" id="2754717"/>
    <lineage>
        <taxon>Bacteria</taxon>
        <taxon>Bacillati</taxon>
        <taxon>Actinomycetota</taxon>
        <taxon>Actinomycetota incertae sedis</taxon>
        <taxon>Candidatus Hakubellales</taxon>
        <taxon>Candidatus Hakubellaceae</taxon>
        <taxon>Candidatus Hakubella</taxon>
    </lineage>
</organism>
<dbReference type="GO" id="GO:0015074">
    <property type="term" value="P:DNA integration"/>
    <property type="evidence" value="ECO:0007669"/>
    <property type="project" value="InterPro"/>
</dbReference>
<dbReference type="AlphaFoldDB" id="A0A6V8PMP9"/>
<proteinExistence type="predicted"/>